<accession>C5BRQ6</accession>
<dbReference type="HOGENOM" id="CLU_3297788_0_0_6"/>
<reference evidence="1 2" key="1">
    <citation type="journal article" date="2009" name="PLoS ONE">
        <title>The complete genome of Teredinibacter turnerae T7901: an intracellular endosymbiont of marine wood-boring bivalves (shipworms).</title>
        <authorList>
            <person name="Yang J.C."/>
            <person name="Madupu R."/>
            <person name="Durkin A.S."/>
            <person name="Ekborg N.A."/>
            <person name="Pedamallu C.S."/>
            <person name="Hostetler J.B."/>
            <person name="Radune D."/>
            <person name="Toms B.S."/>
            <person name="Henrissat B."/>
            <person name="Coutinho P.M."/>
            <person name="Schwarz S."/>
            <person name="Field L."/>
            <person name="Trindade-Silva A.E."/>
            <person name="Soares C.A.G."/>
            <person name="Elshahawi S."/>
            <person name="Hanora A."/>
            <person name="Schmidt E.W."/>
            <person name="Haygood M.G."/>
            <person name="Posfai J."/>
            <person name="Benner J."/>
            <person name="Madinger C."/>
            <person name="Nove J."/>
            <person name="Anton B."/>
            <person name="Chaudhary K."/>
            <person name="Foster J."/>
            <person name="Holman A."/>
            <person name="Kumar S."/>
            <person name="Lessard P.A."/>
            <person name="Luyten Y.A."/>
            <person name="Slatko B."/>
            <person name="Wood N."/>
            <person name="Wu B."/>
            <person name="Teplitski M."/>
            <person name="Mougous J.D."/>
            <person name="Ward N."/>
            <person name="Eisen J.A."/>
            <person name="Badger J.H."/>
            <person name="Distel D.L."/>
        </authorList>
    </citation>
    <scope>NUCLEOTIDE SEQUENCE [LARGE SCALE GENOMIC DNA]</scope>
    <source>
        <strain evidence="2">ATCC 39867 / T7901</strain>
    </source>
</reference>
<dbReference type="EMBL" id="CP001614">
    <property type="protein sequence ID" value="ACR12023.1"/>
    <property type="molecule type" value="Genomic_DNA"/>
</dbReference>
<dbReference type="Proteomes" id="UP000009080">
    <property type="component" value="Chromosome"/>
</dbReference>
<sequence length="40" mass="4245">MAPEVRADTALAHYAGSKKGGHCTVFIHKCESRGQEIAAC</sequence>
<dbReference type="AlphaFoldDB" id="C5BRQ6"/>
<evidence type="ECO:0000313" key="2">
    <source>
        <dbReference type="Proteomes" id="UP000009080"/>
    </source>
</evidence>
<evidence type="ECO:0000313" key="1">
    <source>
        <dbReference type="EMBL" id="ACR12023.1"/>
    </source>
</evidence>
<proteinExistence type="predicted"/>
<dbReference type="KEGG" id="ttu:TERTU_1209"/>
<gene>
    <name evidence="1" type="ordered locus">TERTU_1209</name>
</gene>
<name>C5BRQ6_TERTT</name>
<keyword evidence="2" id="KW-1185">Reference proteome</keyword>
<protein>
    <submittedName>
        <fullName evidence="1">Uncharacterized protein</fullName>
    </submittedName>
</protein>
<dbReference type="STRING" id="377629.TERTU_1209"/>
<organism evidence="1 2">
    <name type="scientific">Teredinibacter turnerae (strain ATCC 39867 / T7901)</name>
    <dbReference type="NCBI Taxonomy" id="377629"/>
    <lineage>
        <taxon>Bacteria</taxon>
        <taxon>Pseudomonadati</taxon>
        <taxon>Pseudomonadota</taxon>
        <taxon>Gammaproteobacteria</taxon>
        <taxon>Cellvibrionales</taxon>
        <taxon>Cellvibrionaceae</taxon>
        <taxon>Teredinibacter</taxon>
    </lineage>
</organism>